<evidence type="ECO:0000256" key="9">
    <source>
        <dbReference type="ARBA" id="ARBA00023012"/>
    </source>
</evidence>
<dbReference type="SMART" id="SM00387">
    <property type="entry name" value="HATPase_c"/>
    <property type="match status" value="1"/>
</dbReference>
<keyword evidence="7 13" id="KW-0418">Kinase</keyword>
<dbReference type="SMART" id="SM00304">
    <property type="entry name" value="HAMP"/>
    <property type="match status" value="1"/>
</dbReference>
<feature type="transmembrane region" description="Helical" evidence="10">
    <location>
        <begin position="28"/>
        <end position="52"/>
    </location>
</feature>
<dbReference type="FunFam" id="1.10.287.130:FF:000001">
    <property type="entry name" value="Two-component sensor histidine kinase"/>
    <property type="match status" value="1"/>
</dbReference>
<evidence type="ECO:0000256" key="5">
    <source>
        <dbReference type="ARBA" id="ARBA00022679"/>
    </source>
</evidence>
<dbReference type="InterPro" id="IPR004358">
    <property type="entry name" value="Sig_transdc_His_kin-like_C"/>
</dbReference>
<dbReference type="GO" id="GO:0000155">
    <property type="term" value="F:phosphorelay sensor kinase activity"/>
    <property type="evidence" value="ECO:0007669"/>
    <property type="project" value="InterPro"/>
</dbReference>
<keyword evidence="4" id="KW-0597">Phosphoprotein</keyword>
<dbReference type="SUPFAM" id="SSF158472">
    <property type="entry name" value="HAMP domain-like"/>
    <property type="match status" value="1"/>
</dbReference>
<dbReference type="InterPro" id="IPR050351">
    <property type="entry name" value="BphY/WalK/GraS-like"/>
</dbReference>
<keyword evidence="9" id="KW-0902">Two-component regulatory system</keyword>
<dbReference type="Proteomes" id="UP000823982">
    <property type="component" value="Unassembled WGS sequence"/>
</dbReference>
<dbReference type="PANTHER" id="PTHR42878:SF7">
    <property type="entry name" value="SENSOR HISTIDINE KINASE GLRK"/>
    <property type="match status" value="1"/>
</dbReference>
<sequence>MTKKRDKSAAGTAQNAPKRKKPKLGLHVVFTILVMSDILAVVIISSIISAIFKKLFEYTIDLPVFAWLLIFSLTIGIVVTAFIGKSFLEPVTKLSRAMSKVAKGDFSVRISNKSSYKELEDICESFNLMASELSATEVLQTDFVSNVSHEFKTPINAIEGYATLLQGSAEVSEQEKEYVDKILFNTKRLSTLVGNILLLSKVDNQVIQSKKEAFSLDEQIRQAIISLEADWSKKNIDFDVDMQSVEYVGAEGLMIHVWTNLIGNAIKFDPQDGIIKIKLFKDGSSNIIFTIEDNGPGISENAMKHIFDRFYQADSSHKEEGNGLGLALVSRILAMCRGKIDVENILSDDGAVKGCKFTVTIPA</sequence>
<evidence type="ECO:0000256" key="4">
    <source>
        <dbReference type="ARBA" id="ARBA00022553"/>
    </source>
</evidence>
<dbReference type="InterPro" id="IPR036890">
    <property type="entry name" value="HATPase_C_sf"/>
</dbReference>
<gene>
    <name evidence="13" type="ORF">IAD01_01180</name>
</gene>
<dbReference type="GO" id="GO:0005524">
    <property type="term" value="F:ATP binding"/>
    <property type="evidence" value="ECO:0007669"/>
    <property type="project" value="UniProtKB-KW"/>
</dbReference>
<dbReference type="Gene3D" id="6.10.340.10">
    <property type="match status" value="1"/>
</dbReference>
<evidence type="ECO:0000256" key="6">
    <source>
        <dbReference type="ARBA" id="ARBA00022741"/>
    </source>
</evidence>
<dbReference type="Pfam" id="PF00512">
    <property type="entry name" value="HisKA"/>
    <property type="match status" value="1"/>
</dbReference>
<dbReference type="Pfam" id="PF02518">
    <property type="entry name" value="HATPase_c"/>
    <property type="match status" value="1"/>
</dbReference>
<dbReference type="InterPro" id="IPR005467">
    <property type="entry name" value="His_kinase_dom"/>
</dbReference>
<organism evidence="13 14">
    <name type="scientific">Candidatus Faeciplasma gallinarum</name>
    <dbReference type="NCBI Taxonomy" id="2840799"/>
    <lineage>
        <taxon>Bacteria</taxon>
        <taxon>Bacillati</taxon>
        <taxon>Bacillota</taxon>
        <taxon>Clostridia</taxon>
        <taxon>Eubacteriales</taxon>
        <taxon>Oscillospiraceae</taxon>
        <taxon>Oscillospiraceae incertae sedis</taxon>
        <taxon>Candidatus Faeciplasma</taxon>
    </lineage>
</organism>
<evidence type="ECO:0000256" key="7">
    <source>
        <dbReference type="ARBA" id="ARBA00022777"/>
    </source>
</evidence>
<dbReference type="PRINTS" id="PR00344">
    <property type="entry name" value="BCTRLSENSOR"/>
</dbReference>
<evidence type="ECO:0000256" key="10">
    <source>
        <dbReference type="SAM" id="Phobius"/>
    </source>
</evidence>
<dbReference type="GO" id="GO:0016020">
    <property type="term" value="C:membrane"/>
    <property type="evidence" value="ECO:0007669"/>
    <property type="project" value="UniProtKB-SubCell"/>
</dbReference>
<keyword evidence="10" id="KW-1133">Transmembrane helix</keyword>
<reference evidence="13" key="1">
    <citation type="submission" date="2020-10" db="EMBL/GenBank/DDBJ databases">
        <authorList>
            <person name="Gilroy R."/>
        </authorList>
    </citation>
    <scope>NUCLEOTIDE SEQUENCE</scope>
    <source>
        <strain evidence="13">CHK157-1446</strain>
    </source>
</reference>
<dbReference type="GO" id="GO:0030295">
    <property type="term" value="F:protein kinase activator activity"/>
    <property type="evidence" value="ECO:0007669"/>
    <property type="project" value="TreeGrafter"/>
</dbReference>
<keyword evidence="10" id="KW-0812">Transmembrane</keyword>
<dbReference type="SUPFAM" id="SSF55874">
    <property type="entry name" value="ATPase domain of HSP90 chaperone/DNA topoisomerase II/histidine kinase"/>
    <property type="match status" value="1"/>
</dbReference>
<dbReference type="AlphaFoldDB" id="A0A9D1EN62"/>
<feature type="domain" description="Histidine kinase" evidence="11">
    <location>
        <begin position="146"/>
        <end position="363"/>
    </location>
</feature>
<keyword evidence="6" id="KW-0547">Nucleotide-binding</keyword>
<evidence type="ECO:0000256" key="2">
    <source>
        <dbReference type="ARBA" id="ARBA00004370"/>
    </source>
</evidence>
<feature type="domain" description="HAMP" evidence="12">
    <location>
        <begin position="85"/>
        <end position="138"/>
    </location>
</feature>
<dbReference type="Gene3D" id="3.30.565.10">
    <property type="entry name" value="Histidine kinase-like ATPase, C-terminal domain"/>
    <property type="match status" value="1"/>
</dbReference>
<dbReference type="PANTHER" id="PTHR42878">
    <property type="entry name" value="TWO-COMPONENT HISTIDINE KINASE"/>
    <property type="match status" value="1"/>
</dbReference>
<dbReference type="CDD" id="cd06225">
    <property type="entry name" value="HAMP"/>
    <property type="match status" value="1"/>
</dbReference>
<keyword evidence="8" id="KW-0067">ATP-binding</keyword>
<evidence type="ECO:0000313" key="14">
    <source>
        <dbReference type="Proteomes" id="UP000823982"/>
    </source>
</evidence>
<protein>
    <recommendedName>
        <fullName evidence="3">histidine kinase</fullName>
        <ecNumber evidence="3">2.7.13.3</ecNumber>
    </recommendedName>
</protein>
<dbReference type="InterPro" id="IPR036097">
    <property type="entry name" value="HisK_dim/P_sf"/>
</dbReference>
<dbReference type="CDD" id="cd00075">
    <property type="entry name" value="HATPase"/>
    <property type="match status" value="1"/>
</dbReference>
<dbReference type="InterPro" id="IPR003661">
    <property type="entry name" value="HisK_dim/P_dom"/>
</dbReference>
<feature type="transmembrane region" description="Helical" evidence="10">
    <location>
        <begin position="64"/>
        <end position="88"/>
    </location>
</feature>
<dbReference type="SUPFAM" id="SSF47384">
    <property type="entry name" value="Homodimeric domain of signal transducing histidine kinase"/>
    <property type="match status" value="1"/>
</dbReference>
<evidence type="ECO:0000259" key="12">
    <source>
        <dbReference type="PROSITE" id="PS50885"/>
    </source>
</evidence>
<dbReference type="Gene3D" id="1.10.287.130">
    <property type="match status" value="1"/>
</dbReference>
<dbReference type="EC" id="2.7.13.3" evidence="3"/>
<evidence type="ECO:0000313" key="13">
    <source>
        <dbReference type="EMBL" id="HIS24007.1"/>
    </source>
</evidence>
<dbReference type="InterPro" id="IPR003660">
    <property type="entry name" value="HAMP_dom"/>
</dbReference>
<evidence type="ECO:0000256" key="1">
    <source>
        <dbReference type="ARBA" id="ARBA00000085"/>
    </source>
</evidence>
<accession>A0A9D1EN62</accession>
<evidence type="ECO:0000256" key="3">
    <source>
        <dbReference type="ARBA" id="ARBA00012438"/>
    </source>
</evidence>
<name>A0A9D1EN62_9FIRM</name>
<dbReference type="InterPro" id="IPR003594">
    <property type="entry name" value="HATPase_dom"/>
</dbReference>
<comment type="caution">
    <text evidence="13">The sequence shown here is derived from an EMBL/GenBank/DDBJ whole genome shotgun (WGS) entry which is preliminary data.</text>
</comment>
<dbReference type="PROSITE" id="PS50885">
    <property type="entry name" value="HAMP"/>
    <property type="match status" value="1"/>
</dbReference>
<evidence type="ECO:0000256" key="8">
    <source>
        <dbReference type="ARBA" id="ARBA00022840"/>
    </source>
</evidence>
<dbReference type="PROSITE" id="PS50109">
    <property type="entry name" value="HIS_KIN"/>
    <property type="match status" value="1"/>
</dbReference>
<evidence type="ECO:0000259" key="11">
    <source>
        <dbReference type="PROSITE" id="PS50109"/>
    </source>
</evidence>
<dbReference type="SMART" id="SM00388">
    <property type="entry name" value="HisKA"/>
    <property type="match status" value="1"/>
</dbReference>
<dbReference type="GO" id="GO:0000156">
    <property type="term" value="F:phosphorelay response regulator activity"/>
    <property type="evidence" value="ECO:0007669"/>
    <property type="project" value="TreeGrafter"/>
</dbReference>
<keyword evidence="5" id="KW-0808">Transferase</keyword>
<dbReference type="CDD" id="cd00082">
    <property type="entry name" value="HisKA"/>
    <property type="match status" value="1"/>
</dbReference>
<keyword evidence="10" id="KW-0472">Membrane</keyword>
<proteinExistence type="predicted"/>
<comment type="catalytic activity">
    <reaction evidence="1">
        <text>ATP + protein L-histidine = ADP + protein N-phospho-L-histidine.</text>
        <dbReference type="EC" id="2.7.13.3"/>
    </reaction>
</comment>
<dbReference type="Pfam" id="PF00672">
    <property type="entry name" value="HAMP"/>
    <property type="match status" value="1"/>
</dbReference>
<dbReference type="EMBL" id="DVIR01000010">
    <property type="protein sequence ID" value="HIS24007.1"/>
    <property type="molecule type" value="Genomic_DNA"/>
</dbReference>
<dbReference type="GO" id="GO:0007234">
    <property type="term" value="P:osmosensory signaling via phosphorelay pathway"/>
    <property type="evidence" value="ECO:0007669"/>
    <property type="project" value="TreeGrafter"/>
</dbReference>
<comment type="subcellular location">
    <subcellularLocation>
        <location evidence="2">Membrane</location>
    </subcellularLocation>
</comment>
<reference evidence="13" key="2">
    <citation type="journal article" date="2021" name="PeerJ">
        <title>Extensive microbial diversity within the chicken gut microbiome revealed by metagenomics and culture.</title>
        <authorList>
            <person name="Gilroy R."/>
            <person name="Ravi A."/>
            <person name="Getino M."/>
            <person name="Pursley I."/>
            <person name="Horton D.L."/>
            <person name="Alikhan N.F."/>
            <person name="Baker D."/>
            <person name="Gharbi K."/>
            <person name="Hall N."/>
            <person name="Watson M."/>
            <person name="Adriaenssens E.M."/>
            <person name="Foster-Nyarko E."/>
            <person name="Jarju S."/>
            <person name="Secka A."/>
            <person name="Antonio M."/>
            <person name="Oren A."/>
            <person name="Chaudhuri R.R."/>
            <person name="La Ragione R."/>
            <person name="Hildebrand F."/>
            <person name="Pallen M.J."/>
        </authorList>
    </citation>
    <scope>NUCLEOTIDE SEQUENCE</scope>
    <source>
        <strain evidence="13">CHK157-1446</strain>
    </source>
</reference>